<evidence type="ECO:0000313" key="4">
    <source>
        <dbReference type="Proteomes" id="UP000069135"/>
    </source>
</evidence>
<feature type="domain" description="Glycosyltransferase RgtA/B/C/D-like" evidence="2">
    <location>
        <begin position="266"/>
        <end position="396"/>
    </location>
</feature>
<reference evidence="3 4" key="2">
    <citation type="journal article" date="2016" name="PeerJ">
        <title>Analysis of five complete genome sequences for members of the class Peribacteria in the recently recognized Peregrinibacteria bacterial phylum.</title>
        <authorList>
            <person name="Anantharaman K."/>
            <person name="Brown C.T."/>
            <person name="Burstein D."/>
            <person name="Castelle C.J."/>
            <person name="Probst A.J."/>
            <person name="Thomas B.C."/>
            <person name="Williams K.H."/>
            <person name="Banfield J.F."/>
        </authorList>
    </citation>
    <scope>NUCLEOTIDE SEQUENCE [LARGE SCALE GENOMIC DNA]</scope>
    <source>
        <strain evidence="3">RIFOXYD1_FULL_PER-ii_59_16</strain>
    </source>
</reference>
<reference evidence="4" key="1">
    <citation type="submission" date="2015-10" db="EMBL/GenBank/DDBJ databases">
        <title>Analysis of five complete genome sequences for members of the class Peribacteria in the recently recognized Peregrinibacteria bacterial phylum.</title>
        <authorList>
            <person name="Anantharaman K."/>
            <person name="Brown C.T."/>
            <person name="Burstein D."/>
            <person name="Castelle C.J."/>
            <person name="Probst A.J."/>
            <person name="Thomas B.C."/>
            <person name="Williams K.H."/>
            <person name="Banfield J.F."/>
        </authorList>
    </citation>
    <scope>NUCLEOTIDE SEQUENCE [LARGE SCALE GENOMIC DNA]</scope>
</reference>
<evidence type="ECO:0000313" key="3">
    <source>
        <dbReference type="EMBL" id="ALM12763.1"/>
    </source>
</evidence>
<dbReference type="EMBL" id="CP013065">
    <property type="protein sequence ID" value="ALM12763.1"/>
    <property type="molecule type" value="Genomic_DNA"/>
</dbReference>
<feature type="transmembrane region" description="Helical" evidence="1">
    <location>
        <begin position="572"/>
        <end position="593"/>
    </location>
</feature>
<feature type="transmembrane region" description="Helical" evidence="1">
    <location>
        <begin position="265"/>
        <end position="289"/>
    </location>
</feature>
<name>A0A0S1SQR6_9BACT</name>
<evidence type="ECO:0000256" key="1">
    <source>
        <dbReference type="SAM" id="Phobius"/>
    </source>
</evidence>
<keyword evidence="1" id="KW-1133">Transmembrane helix</keyword>
<sequence length="594" mass="66463">MSSRTSPLLVTLGAVVLLLSVAGYAAVSRELIPRITEGIYRVVPNGAWQPYAGTLPPADGTQLIDVEFNLVLRNLHATSHQLIADDCVEKLEINAQAVGQDIVPFCDYARGRTLDLKRVLHAGPNKVSMTIQNVGGPASFNWRISWLDPLLLTLRILLVLGILLSTFLFMKGFALSKVQNLLLGTFSFGVLLRLVYVFATSYEIRAYDADGHLEYTRYVAEHLALPAIRDGWEFYQAPLYYIVTGLWMRAGMEMGRALPLLTRDIQWIALFSSVLALAGMAWIATLLFARKEKTERILFLASAAVLPSIVFVSARVNNDVFLLLMEVFCFAFLLKWWQTGRWRHWWLSLLLLALAILSKTNALLLLPPVFLLLVCRRRLPLKTKALTGALSLLLLTLLVGWIFTLRNGASLSQPLVVNTGNLSSGLYVQNTIETFTEFNPLRMALRPYNNPWDDGAGRQYFWEYFFKSAFFGEFDFGETLKPLAIAVLVCAFLALLYAVYGAWVSIRKDGWRTLPVWGTAGFLLLGHALHRAITPHSCAQDFRFSLLLSLPVIFFVIQGIRSLRSPLLKSVGMVVVLTGIALQVVFLMGIIVLF</sequence>
<feature type="transmembrane region" description="Helical" evidence="1">
    <location>
        <begin position="296"/>
        <end position="314"/>
    </location>
</feature>
<keyword evidence="1" id="KW-0472">Membrane</keyword>
<feature type="transmembrane region" description="Helical" evidence="1">
    <location>
        <begin position="483"/>
        <end position="506"/>
    </location>
</feature>
<accession>A0A0S1SQR6</accession>
<dbReference type="KEGG" id="prf:PeribacterA2_0059"/>
<protein>
    <recommendedName>
        <fullName evidence="2">Glycosyltransferase RgtA/B/C/D-like domain-containing protein</fullName>
    </recommendedName>
</protein>
<feature type="transmembrane region" description="Helical" evidence="1">
    <location>
        <begin position="542"/>
        <end position="560"/>
    </location>
</feature>
<accession>A0A0S1SS59</accession>
<organism evidence="3 4">
    <name type="scientific">Candidatus Peribacter riflensis</name>
    <dbReference type="NCBI Taxonomy" id="1735162"/>
    <lineage>
        <taxon>Bacteria</taxon>
        <taxon>Candidatus Peregrinibacteriota</taxon>
        <taxon>Candidatus Peribacteria</taxon>
        <taxon>Candidatus Peribacterales</taxon>
        <taxon>Candidatus Peribacteraceae</taxon>
        <taxon>Candidatus Peribacter</taxon>
    </lineage>
</organism>
<feature type="transmembrane region" description="Helical" evidence="1">
    <location>
        <begin position="150"/>
        <end position="169"/>
    </location>
</feature>
<feature type="transmembrane region" description="Helical" evidence="1">
    <location>
        <begin position="181"/>
        <end position="199"/>
    </location>
</feature>
<feature type="transmembrane region" description="Helical" evidence="1">
    <location>
        <begin position="349"/>
        <end position="373"/>
    </location>
</feature>
<gene>
    <name evidence="3" type="ORF">PeribacterD1_0059</name>
</gene>
<accession>A0A0S1STV0</accession>
<dbReference type="STRING" id="1735162.PeribacterB2_0059"/>
<dbReference type="Pfam" id="PF13231">
    <property type="entry name" value="PMT_2"/>
    <property type="match status" value="1"/>
</dbReference>
<dbReference type="Proteomes" id="UP000069135">
    <property type="component" value="Chromosome"/>
</dbReference>
<proteinExistence type="predicted"/>
<feature type="transmembrane region" description="Helical" evidence="1">
    <location>
        <begin position="320"/>
        <end position="337"/>
    </location>
</feature>
<accession>A0A0S1SHW9</accession>
<dbReference type="AlphaFoldDB" id="A0A0S1SQR6"/>
<keyword evidence="1" id="KW-0812">Transmembrane</keyword>
<feature type="transmembrane region" description="Helical" evidence="1">
    <location>
        <begin position="385"/>
        <end position="405"/>
    </location>
</feature>
<evidence type="ECO:0000259" key="2">
    <source>
        <dbReference type="Pfam" id="PF13231"/>
    </source>
</evidence>
<dbReference type="InterPro" id="IPR038731">
    <property type="entry name" value="RgtA/B/C-like"/>
</dbReference>
<accession>A0A0S1SJP3</accession>